<dbReference type="InParanoid" id="G4ZMZ4"/>
<protein>
    <submittedName>
        <fullName evidence="1">Uncharacterized protein</fullName>
    </submittedName>
</protein>
<reference evidence="1 3" key="1">
    <citation type="journal article" date="2006" name="Science">
        <title>Phytophthora genome sequences uncover evolutionary origins and mechanisms of pathogenesis.</title>
        <authorList>
            <person name="Tyler B.M."/>
            <person name="Tripathy S."/>
            <person name="Zhang X."/>
            <person name="Dehal P."/>
            <person name="Jiang R.H."/>
            <person name="Aerts A."/>
            <person name="Arredondo F.D."/>
            <person name="Baxter L."/>
            <person name="Bensasson D."/>
            <person name="Beynon J.L."/>
            <person name="Chapman J."/>
            <person name="Damasceno C.M."/>
            <person name="Dorrance A.E."/>
            <person name="Dou D."/>
            <person name="Dickerman A.W."/>
            <person name="Dubchak I.L."/>
            <person name="Garbelotto M."/>
            <person name="Gijzen M."/>
            <person name="Gordon S.G."/>
            <person name="Govers F."/>
            <person name="Grunwald N.J."/>
            <person name="Huang W."/>
            <person name="Ivors K.L."/>
            <person name="Jones R.W."/>
            <person name="Kamoun S."/>
            <person name="Krampis K."/>
            <person name="Lamour K.H."/>
            <person name="Lee M.K."/>
            <person name="McDonald W.H."/>
            <person name="Medina M."/>
            <person name="Meijer H.J."/>
            <person name="Nordberg E.K."/>
            <person name="Maclean D.J."/>
            <person name="Ospina-Giraldo M.D."/>
            <person name="Morris P.F."/>
            <person name="Phuntumart V."/>
            <person name="Putnam N.H."/>
            <person name="Rash S."/>
            <person name="Rose J.K."/>
            <person name="Sakihama Y."/>
            <person name="Salamov A.A."/>
            <person name="Savidor A."/>
            <person name="Scheuring C.F."/>
            <person name="Smith B.M."/>
            <person name="Sobral B.W."/>
            <person name="Terry A."/>
            <person name="Torto-Alalibo T.A."/>
            <person name="Win J."/>
            <person name="Xu Z."/>
            <person name="Zhang H."/>
            <person name="Grigoriev I.V."/>
            <person name="Rokhsar D.S."/>
            <person name="Boore J.L."/>
        </authorList>
    </citation>
    <scope>NUCLEOTIDE SEQUENCE [LARGE SCALE GENOMIC DNA]</scope>
    <source>
        <strain evidence="1 3">P6497</strain>
    </source>
</reference>
<feature type="non-terminal residue" evidence="1">
    <location>
        <position position="63"/>
    </location>
</feature>
<gene>
    <name evidence="1" type="ORF">PHYSODRAFT_374976</name>
    <name evidence="2" type="ORF">PHYSODRAFT_410430</name>
</gene>
<keyword evidence="3" id="KW-1185">Reference proteome</keyword>
<reference evidence="1" key="2">
    <citation type="submission" date="2011-09" db="EMBL/GenBank/DDBJ databases">
        <authorList>
            <consortium name="US DOE Joint Genome Institute (JGI-PGF)"/>
            <person name="Aerts A."/>
            <person name="Grimwood J."/>
            <person name="Schmutz J."/>
            <person name="Lucas S."/>
            <person name="Hammon N."/>
            <person name="Glavina del Rio T."/>
            <person name="Dalin E."/>
            <person name="Tice H."/>
            <person name="Pitluck S."/>
            <person name="Dehal P."/>
            <person name="Chapman J."/>
            <person name="Putman N.H."/>
            <person name="Salamov A.A."/>
            <person name="Terry A."/>
            <person name="Rokhsar D.S."/>
            <person name="Boore J.L."/>
            <person name="Tripathy S."/>
            <person name="Tyler B.M."/>
            <person name="Grigoriev I.V."/>
        </authorList>
    </citation>
    <scope>NUCLEOTIDE SEQUENCE</scope>
    <source>
        <strain evidence="1">P6497</strain>
    </source>
</reference>
<dbReference type="EMBL" id="JH159155">
    <property type="protein sequence ID" value="EGZ14717.1"/>
    <property type="molecule type" value="Genomic_DNA"/>
</dbReference>
<dbReference type="Proteomes" id="UP000002640">
    <property type="component" value="Unassembled WGS sequence"/>
</dbReference>
<dbReference type="RefSeq" id="XP_009528466.1">
    <property type="nucleotide sequence ID" value="XM_009530171.1"/>
</dbReference>
<dbReference type="KEGG" id="psoj:PHYSODRAFT_410430"/>
<dbReference type="KEGG" id="psoj:PHYSODRAFT_374976"/>
<name>G4ZMZ4_PHYSP</name>
<dbReference type="GeneID" id="20650475"/>
<sequence>MRNLFARAVGHLGDEAPEIVVFNADVFGSLFVSCCMQLSPSFWMTLGVMLADVFLMGLSLRDL</sequence>
<evidence type="ECO:0000313" key="1">
    <source>
        <dbReference type="EMBL" id="EGZ14717.1"/>
    </source>
</evidence>
<dbReference type="GeneID" id="20651663"/>
<dbReference type="EMBL" id="JH159155">
    <property type="protein sequence ID" value="EGZ14765.1"/>
    <property type="molecule type" value="Genomic_DNA"/>
</dbReference>
<evidence type="ECO:0000313" key="2">
    <source>
        <dbReference type="EMBL" id="EGZ14765.1"/>
    </source>
</evidence>
<organism evidence="3">
    <name type="scientific">Phytophthora sojae (strain P6497)</name>
    <name type="common">Soybean stem and root rot agent</name>
    <name type="synonym">Phytophthora megasperma f. sp. glycines</name>
    <dbReference type="NCBI Taxonomy" id="1094619"/>
    <lineage>
        <taxon>Eukaryota</taxon>
        <taxon>Sar</taxon>
        <taxon>Stramenopiles</taxon>
        <taxon>Oomycota</taxon>
        <taxon>Peronosporomycetes</taxon>
        <taxon>Peronosporales</taxon>
        <taxon>Peronosporaceae</taxon>
        <taxon>Phytophthora</taxon>
    </lineage>
</organism>
<accession>G4ZMZ4</accession>
<evidence type="ECO:0000313" key="3">
    <source>
        <dbReference type="Proteomes" id="UP000002640"/>
    </source>
</evidence>
<dbReference type="AlphaFoldDB" id="G4ZMZ4"/>
<proteinExistence type="predicted"/>
<dbReference type="RefSeq" id="XP_009528514.1">
    <property type="nucleotide sequence ID" value="XM_009530219.1"/>
</dbReference>